<dbReference type="GO" id="GO:0006152">
    <property type="term" value="P:purine nucleoside catabolic process"/>
    <property type="evidence" value="ECO:0007669"/>
    <property type="project" value="TreeGrafter"/>
</dbReference>
<keyword evidence="3" id="KW-0732">Signal</keyword>
<evidence type="ECO:0000256" key="1">
    <source>
        <dbReference type="ARBA" id="ARBA00022801"/>
    </source>
</evidence>
<dbReference type="RefSeq" id="WP_104558278.1">
    <property type="nucleotide sequence ID" value="NZ_CP043476.1"/>
</dbReference>
<protein>
    <submittedName>
        <fullName evidence="5">Nucleoside hydrolase</fullName>
    </submittedName>
</protein>
<name>A0A2S7F0R0_9XANT</name>
<dbReference type="AlphaFoldDB" id="A0A2S7F0R0"/>
<dbReference type="InterPro" id="IPR001910">
    <property type="entry name" value="Inosine/uridine_hydrolase_dom"/>
</dbReference>
<dbReference type="InterPro" id="IPR023186">
    <property type="entry name" value="IUNH"/>
</dbReference>
<dbReference type="GO" id="GO:0008477">
    <property type="term" value="F:purine nucleosidase activity"/>
    <property type="evidence" value="ECO:0007669"/>
    <property type="project" value="TreeGrafter"/>
</dbReference>
<evidence type="ECO:0000256" key="3">
    <source>
        <dbReference type="SAM" id="SignalP"/>
    </source>
</evidence>
<evidence type="ECO:0000313" key="5">
    <source>
        <dbReference type="EMBL" id="PPU98999.1"/>
    </source>
</evidence>
<comment type="caution">
    <text evidence="5">The sequence shown here is derived from an EMBL/GenBank/DDBJ whole genome shotgun (WGS) entry which is preliminary data.</text>
</comment>
<evidence type="ECO:0000259" key="4">
    <source>
        <dbReference type="Pfam" id="PF01156"/>
    </source>
</evidence>
<organism evidence="5 6">
    <name type="scientific">Xanthomonas hyacinthi</name>
    <dbReference type="NCBI Taxonomy" id="56455"/>
    <lineage>
        <taxon>Bacteria</taxon>
        <taxon>Pseudomonadati</taxon>
        <taxon>Pseudomonadota</taxon>
        <taxon>Gammaproteobacteria</taxon>
        <taxon>Lysobacterales</taxon>
        <taxon>Lysobacteraceae</taxon>
        <taxon>Xanthomonas</taxon>
    </lineage>
</organism>
<dbReference type="PANTHER" id="PTHR12304:SF4">
    <property type="entry name" value="URIDINE NUCLEOSIDASE"/>
    <property type="match status" value="1"/>
</dbReference>
<accession>A0A2S7F0R0</accession>
<feature type="signal peptide" evidence="3">
    <location>
        <begin position="1"/>
        <end position="20"/>
    </location>
</feature>
<dbReference type="GO" id="GO:0005829">
    <property type="term" value="C:cytosol"/>
    <property type="evidence" value="ECO:0007669"/>
    <property type="project" value="TreeGrafter"/>
</dbReference>
<dbReference type="Gene3D" id="3.90.245.10">
    <property type="entry name" value="Ribonucleoside hydrolase-like"/>
    <property type="match status" value="1"/>
</dbReference>
<evidence type="ECO:0000313" key="6">
    <source>
        <dbReference type="Proteomes" id="UP000238261"/>
    </source>
</evidence>
<keyword evidence="2" id="KW-0326">Glycosidase</keyword>
<dbReference type="InterPro" id="IPR036452">
    <property type="entry name" value="Ribo_hydro-like"/>
</dbReference>
<dbReference type="OrthoDB" id="9797882at2"/>
<dbReference type="Proteomes" id="UP000238261">
    <property type="component" value="Unassembled WGS sequence"/>
</dbReference>
<gene>
    <name evidence="5" type="ORF">XhyaCFBP1156_05880</name>
</gene>
<reference evidence="6" key="1">
    <citation type="submission" date="2016-08" db="EMBL/GenBank/DDBJ databases">
        <authorList>
            <person name="Merda D."/>
            <person name="Briand M."/>
            <person name="Taghouti G."/>
            <person name="Carrere S."/>
            <person name="Gouzy J."/>
            <person name="Portier P."/>
            <person name="Jacques M.-A."/>
            <person name="Fischer-Le Saux M."/>
        </authorList>
    </citation>
    <scope>NUCLEOTIDE SEQUENCE [LARGE SCALE GENOMIC DNA]</scope>
    <source>
        <strain evidence="6">CFBP1156</strain>
    </source>
</reference>
<keyword evidence="6" id="KW-1185">Reference proteome</keyword>
<keyword evidence="1 5" id="KW-0378">Hydrolase</keyword>
<sequence>MPARLRLLLLCLGVVGTGSAAAQKRLLILDDDIDGFSPAQLMALQAEDVQVLGITVLSGNVWRDEALAHARRLLEIAGQPRIPVLPGAVYPLLNTEAATERWEALYGRLVWKGAWMKQWVESNLQAAPRHHGPELVPDLALGNPSVVPASAELAAMFLIRKVHEFPGQVSIVATGPLTNLALAQRLDPQFATLARELVYMGGSLNPQQRRDSVAAGQFAREFANTPRREFNIRWDPEAASIVMRAPWRRIVMVPVDPSTATELTPALLRRMSRGDTPIARALQRRQPGFPLWDELAVAVWLEPTLVVRADALCVDANTQFGAGYGDVLSWAPGYAPGLGEQRQAVVREVDVPRFERMLVRLSTRPAAPAVGVAVP</sequence>
<dbReference type="EMBL" id="MDEG01000003">
    <property type="protein sequence ID" value="PPU98999.1"/>
    <property type="molecule type" value="Genomic_DNA"/>
</dbReference>
<dbReference type="SUPFAM" id="SSF53590">
    <property type="entry name" value="Nucleoside hydrolase"/>
    <property type="match status" value="1"/>
</dbReference>
<dbReference type="PANTHER" id="PTHR12304">
    <property type="entry name" value="INOSINE-URIDINE PREFERRING NUCLEOSIDE HYDROLASE"/>
    <property type="match status" value="1"/>
</dbReference>
<proteinExistence type="predicted"/>
<feature type="domain" description="Inosine/uridine-preferring nucleoside hydrolase" evidence="4">
    <location>
        <begin position="28"/>
        <end position="355"/>
    </location>
</feature>
<evidence type="ECO:0000256" key="2">
    <source>
        <dbReference type="ARBA" id="ARBA00023295"/>
    </source>
</evidence>
<dbReference type="Pfam" id="PF01156">
    <property type="entry name" value="IU_nuc_hydro"/>
    <property type="match status" value="1"/>
</dbReference>
<feature type="chain" id="PRO_5015708127" evidence="3">
    <location>
        <begin position="21"/>
        <end position="375"/>
    </location>
</feature>